<dbReference type="Gene3D" id="3.90.550.10">
    <property type="entry name" value="Spore Coat Polysaccharide Biosynthesis Protein SpsA, Chain A"/>
    <property type="match status" value="1"/>
</dbReference>
<protein>
    <submittedName>
        <fullName evidence="3">UDP-Glc:alpha-D-GlcNAc-diphosphoundecaprenol beta-1,3-glucosyltransferase WfgD</fullName>
        <ecNumber evidence="3">2.4.1.305</ecNumber>
    </submittedName>
</protein>
<dbReference type="PANTHER" id="PTHR43685">
    <property type="entry name" value="GLYCOSYLTRANSFERASE"/>
    <property type="match status" value="1"/>
</dbReference>
<feature type="compositionally biased region" description="Basic and acidic residues" evidence="1">
    <location>
        <begin position="322"/>
        <end position="359"/>
    </location>
</feature>
<dbReference type="EMBL" id="CP036264">
    <property type="protein sequence ID" value="QEG02211.1"/>
    <property type="molecule type" value="Genomic_DNA"/>
</dbReference>
<proteinExistence type="predicted"/>
<evidence type="ECO:0000313" key="3">
    <source>
        <dbReference type="EMBL" id="QEG02211.1"/>
    </source>
</evidence>
<dbReference type="Proteomes" id="UP000321353">
    <property type="component" value="Chromosome"/>
</dbReference>
<name>A0A5B9MPX1_9BACT</name>
<dbReference type="InterPro" id="IPR001173">
    <property type="entry name" value="Glyco_trans_2-like"/>
</dbReference>
<dbReference type="EC" id="2.4.1.305" evidence="3"/>
<keyword evidence="3" id="KW-0328">Glycosyltransferase</keyword>
<dbReference type="KEGG" id="smam:Mal15_62960"/>
<dbReference type="AlphaFoldDB" id="A0A5B9MPX1"/>
<evidence type="ECO:0000256" key="1">
    <source>
        <dbReference type="SAM" id="MobiDB-lite"/>
    </source>
</evidence>
<dbReference type="InterPro" id="IPR029044">
    <property type="entry name" value="Nucleotide-diphossugar_trans"/>
</dbReference>
<dbReference type="Pfam" id="PF00535">
    <property type="entry name" value="Glycos_transf_2"/>
    <property type="match status" value="1"/>
</dbReference>
<dbReference type="GO" id="GO:0016757">
    <property type="term" value="F:glycosyltransferase activity"/>
    <property type="evidence" value="ECO:0007669"/>
    <property type="project" value="UniProtKB-KW"/>
</dbReference>
<organism evidence="3 4">
    <name type="scientific">Stieleria maiorica</name>
    <dbReference type="NCBI Taxonomy" id="2795974"/>
    <lineage>
        <taxon>Bacteria</taxon>
        <taxon>Pseudomonadati</taxon>
        <taxon>Planctomycetota</taxon>
        <taxon>Planctomycetia</taxon>
        <taxon>Pirellulales</taxon>
        <taxon>Pirellulaceae</taxon>
        <taxon>Stieleria</taxon>
    </lineage>
</organism>
<dbReference type="InterPro" id="IPR050834">
    <property type="entry name" value="Glycosyltransf_2"/>
</dbReference>
<dbReference type="SUPFAM" id="SSF53448">
    <property type="entry name" value="Nucleotide-diphospho-sugar transferases"/>
    <property type="match status" value="1"/>
</dbReference>
<evidence type="ECO:0000313" key="4">
    <source>
        <dbReference type="Proteomes" id="UP000321353"/>
    </source>
</evidence>
<feature type="domain" description="Glycosyltransferase 2-like" evidence="2">
    <location>
        <begin position="17"/>
        <end position="179"/>
    </location>
</feature>
<evidence type="ECO:0000259" key="2">
    <source>
        <dbReference type="Pfam" id="PF00535"/>
    </source>
</evidence>
<keyword evidence="3" id="KW-0808">Transferase</keyword>
<sequence>MIQQLTYSEPPIPGLVSIVIPAYNRDDFIGATLQTVRDQEYTNWEVIVIEDSSKGETERIVGDFGRSVTQSVSYSRNEQNLGAAASRNRGFAKARGEFIATLDSDDLWRPNHLSRVVDAIRNHGAHIGYAKVQMFQHGTGAELDVYGPTDDEVSRFPISLFNRCFVVPSATVMRREVMEVVGPQSCEHKYCEDFDFFLRCVSSGVEFIHVDDVTCDYRKEHAGATTERLAGTIEEVAYTILRYSKSPAVDRETSLSFAYDNLLAAARLHRRTDPSKDPSADPVRGGQLLIEAWNLRRKDVSSLTKGVAAVIRGTIGQLLSPGEDRTRHRATMDKRPLDRSAFETSKRLLENSPELKKAA</sequence>
<keyword evidence="4" id="KW-1185">Reference proteome</keyword>
<gene>
    <name evidence="3" type="primary">wfgD_2</name>
    <name evidence="3" type="ORF">Mal15_62960</name>
</gene>
<dbReference type="PANTHER" id="PTHR43685:SF2">
    <property type="entry name" value="GLYCOSYLTRANSFERASE 2-LIKE DOMAIN-CONTAINING PROTEIN"/>
    <property type="match status" value="1"/>
</dbReference>
<dbReference type="RefSeq" id="WP_147871180.1">
    <property type="nucleotide sequence ID" value="NZ_CP036264.1"/>
</dbReference>
<reference evidence="3 4" key="1">
    <citation type="submission" date="2019-02" db="EMBL/GenBank/DDBJ databases">
        <title>Planctomycetal bacteria perform biofilm scaping via a novel small molecule.</title>
        <authorList>
            <person name="Jeske O."/>
            <person name="Boedeker C."/>
            <person name="Wiegand S."/>
            <person name="Breitling P."/>
            <person name="Kallscheuer N."/>
            <person name="Jogler M."/>
            <person name="Rohde M."/>
            <person name="Petersen J."/>
            <person name="Medema M.H."/>
            <person name="Surup F."/>
            <person name="Jogler C."/>
        </authorList>
    </citation>
    <scope>NUCLEOTIDE SEQUENCE [LARGE SCALE GENOMIC DNA]</scope>
    <source>
        <strain evidence="3 4">Mal15</strain>
    </source>
</reference>
<accession>A0A5B9MPX1</accession>
<feature type="region of interest" description="Disordered" evidence="1">
    <location>
        <begin position="320"/>
        <end position="359"/>
    </location>
</feature>